<evidence type="ECO:0000256" key="1">
    <source>
        <dbReference type="ARBA" id="ARBA00022679"/>
    </source>
</evidence>
<dbReference type="PANTHER" id="PTHR24421">
    <property type="entry name" value="NITRATE/NITRITE SENSOR PROTEIN NARX-RELATED"/>
    <property type="match status" value="1"/>
</dbReference>
<feature type="domain" description="GAF" evidence="4">
    <location>
        <begin position="16"/>
        <end position="162"/>
    </location>
</feature>
<comment type="caution">
    <text evidence="6">The sequence shown here is derived from an EMBL/GenBank/DDBJ whole genome shotgun (WGS) entry which is preliminary data.</text>
</comment>
<dbReference type="CDD" id="cd16917">
    <property type="entry name" value="HATPase_UhpB-NarQ-NarX-like"/>
    <property type="match status" value="1"/>
</dbReference>
<proteinExistence type="predicted"/>
<dbReference type="Proteomes" id="UP001501676">
    <property type="component" value="Unassembled WGS sequence"/>
</dbReference>
<keyword evidence="2 6" id="KW-0418">Kinase</keyword>
<protein>
    <submittedName>
        <fullName evidence="6">Two-component system sensor histidine kinase</fullName>
    </submittedName>
</protein>
<reference evidence="7" key="1">
    <citation type="journal article" date="2019" name="Int. J. Syst. Evol. Microbiol.">
        <title>The Global Catalogue of Microorganisms (GCM) 10K type strain sequencing project: providing services to taxonomists for standard genome sequencing and annotation.</title>
        <authorList>
            <consortium name="The Broad Institute Genomics Platform"/>
            <consortium name="The Broad Institute Genome Sequencing Center for Infectious Disease"/>
            <person name="Wu L."/>
            <person name="Ma J."/>
        </authorList>
    </citation>
    <scope>NUCLEOTIDE SEQUENCE [LARGE SCALE GENOMIC DNA]</scope>
    <source>
        <strain evidence="7">JCM 9458</strain>
    </source>
</reference>
<dbReference type="InterPro" id="IPR050482">
    <property type="entry name" value="Sensor_HK_TwoCompSys"/>
</dbReference>
<organism evidence="6 7">
    <name type="scientific">Cryptosporangium minutisporangium</name>
    <dbReference type="NCBI Taxonomy" id="113569"/>
    <lineage>
        <taxon>Bacteria</taxon>
        <taxon>Bacillati</taxon>
        <taxon>Actinomycetota</taxon>
        <taxon>Actinomycetes</taxon>
        <taxon>Cryptosporangiales</taxon>
        <taxon>Cryptosporangiaceae</taxon>
        <taxon>Cryptosporangium</taxon>
    </lineage>
</organism>
<dbReference type="InterPro" id="IPR003594">
    <property type="entry name" value="HATPase_dom"/>
</dbReference>
<dbReference type="SUPFAM" id="SSF55874">
    <property type="entry name" value="ATPase domain of HSP90 chaperone/DNA topoisomerase II/histidine kinase"/>
    <property type="match status" value="1"/>
</dbReference>
<dbReference type="SUPFAM" id="SSF55781">
    <property type="entry name" value="GAF domain-like"/>
    <property type="match status" value="2"/>
</dbReference>
<gene>
    <name evidence="6" type="ORF">GCM10020369_66070</name>
</gene>
<dbReference type="InterPro" id="IPR036890">
    <property type="entry name" value="HATPase_C_sf"/>
</dbReference>
<evidence type="ECO:0000259" key="4">
    <source>
        <dbReference type="SMART" id="SM00065"/>
    </source>
</evidence>
<dbReference type="InterPro" id="IPR029016">
    <property type="entry name" value="GAF-like_dom_sf"/>
</dbReference>
<dbReference type="InterPro" id="IPR003018">
    <property type="entry name" value="GAF"/>
</dbReference>
<feature type="domain" description="Histidine kinase/HSP90-like ATPase" evidence="5">
    <location>
        <begin position="458"/>
        <end position="552"/>
    </location>
</feature>
<dbReference type="SMART" id="SM00065">
    <property type="entry name" value="GAF"/>
    <property type="match status" value="2"/>
</dbReference>
<keyword evidence="1" id="KW-0808">Transferase</keyword>
<dbReference type="InterPro" id="IPR011712">
    <property type="entry name" value="Sig_transdc_His_kin_sub3_dim/P"/>
</dbReference>
<dbReference type="Gene3D" id="3.30.450.40">
    <property type="match status" value="2"/>
</dbReference>
<feature type="domain" description="GAF" evidence="4">
    <location>
        <begin position="182"/>
        <end position="335"/>
    </location>
</feature>
<dbReference type="Pfam" id="PF07730">
    <property type="entry name" value="HisKA_3"/>
    <property type="match status" value="1"/>
</dbReference>
<dbReference type="SMART" id="SM00387">
    <property type="entry name" value="HATPase_c"/>
    <property type="match status" value="1"/>
</dbReference>
<dbReference type="Gene3D" id="1.20.5.1930">
    <property type="match status" value="1"/>
</dbReference>
<dbReference type="EMBL" id="BAAAYN010000047">
    <property type="protein sequence ID" value="GAA3394916.1"/>
    <property type="molecule type" value="Genomic_DNA"/>
</dbReference>
<name>A0ABP6T753_9ACTN</name>
<dbReference type="Pfam" id="PF02518">
    <property type="entry name" value="HATPase_c"/>
    <property type="match status" value="1"/>
</dbReference>
<sequence length="552" mass="58387">MRGLLRANQAIVGDLALPTVLRHVAEAARDLLDARYAALGVLSPSGGLAEFIHVGMAPDTVARIGHLPEGKGLLGALIDDPQPIRLDRIDTAPRSSGFPPGHPPMESFLGVPIRIRDEVFGNLYLTDSLRGHFSNEDEELARALAATAAVAIDNARHFESTRRRGEWLDATAAVSQRLLTANTRDALWTIVEHARRLADADVVALFLPDPDGSSMLRVEVAVGTPDEDSAARLVGRQAPTDSSLCGHVFTTGQPLRLRDPADRPELPQSAIADDILAGPMLVVPLAGSTEPNGVLAVVRRPNRATFSGEDLDMAAGFAAQASVGLELAQARAEQERVGMLEERQRIAEDLHDHVIQRLFAAGLTLHGLAARLNAPAVSRELLGVVDTLDDTISQIRTSIFALQQTGSAGGGGFRAEVLEVVGDAARVLGFSPDLRFSGPIDALLGSGASQKSSGAEISVAEDLIAVLREALSNVARHARATRVDVDLAAGDAIGGASEIRLEVRDNGVGMGPTARRSGLANLRARAERHRGTFVVTPAAPTGTCLRWSVPLD</sequence>
<keyword evidence="3" id="KW-0902">Two-component regulatory system</keyword>
<evidence type="ECO:0000256" key="2">
    <source>
        <dbReference type="ARBA" id="ARBA00022777"/>
    </source>
</evidence>
<dbReference type="GO" id="GO:0016301">
    <property type="term" value="F:kinase activity"/>
    <property type="evidence" value="ECO:0007669"/>
    <property type="project" value="UniProtKB-KW"/>
</dbReference>
<evidence type="ECO:0000259" key="5">
    <source>
        <dbReference type="SMART" id="SM00387"/>
    </source>
</evidence>
<dbReference type="Gene3D" id="3.30.565.10">
    <property type="entry name" value="Histidine kinase-like ATPase, C-terminal domain"/>
    <property type="match status" value="1"/>
</dbReference>
<evidence type="ECO:0000256" key="3">
    <source>
        <dbReference type="ARBA" id="ARBA00023012"/>
    </source>
</evidence>
<evidence type="ECO:0000313" key="6">
    <source>
        <dbReference type="EMBL" id="GAA3394916.1"/>
    </source>
</evidence>
<evidence type="ECO:0000313" key="7">
    <source>
        <dbReference type="Proteomes" id="UP001501676"/>
    </source>
</evidence>
<accession>A0ABP6T753</accession>
<keyword evidence="7" id="KW-1185">Reference proteome</keyword>
<dbReference type="PANTHER" id="PTHR24421:SF56">
    <property type="entry name" value="OXYGEN SENSOR HISTIDINE KINASE RESPONSE REGULATOR DOST"/>
    <property type="match status" value="1"/>
</dbReference>
<dbReference type="Pfam" id="PF13185">
    <property type="entry name" value="GAF_2"/>
    <property type="match status" value="2"/>
</dbReference>